<evidence type="ECO:0000313" key="4">
    <source>
        <dbReference type="Proteomes" id="UP000094626"/>
    </source>
</evidence>
<organism evidence="2 3">
    <name type="scientific">Novosphingobium resinovorum</name>
    <dbReference type="NCBI Taxonomy" id="158500"/>
    <lineage>
        <taxon>Bacteria</taxon>
        <taxon>Pseudomonadati</taxon>
        <taxon>Pseudomonadota</taxon>
        <taxon>Alphaproteobacteria</taxon>
        <taxon>Sphingomonadales</taxon>
        <taxon>Sphingomonadaceae</taxon>
        <taxon>Novosphingobium</taxon>
    </lineage>
</organism>
<reference evidence="4" key="3">
    <citation type="journal article" date="2017" name="J. Biotechnol.">
        <title>Complete genome sequence of Novosphingobium resinovorum SA1, a versatile xenobiotic-degrading bacterium capable of utilizing sulfanilic acid.</title>
        <authorList>
            <person name="Hegedus B."/>
            <person name="Kos P.B."/>
            <person name="Balint B."/>
            <person name="Maroti G."/>
            <person name="Gan H.M."/>
            <person name="Perei K."/>
            <person name="Rakhely G."/>
        </authorList>
    </citation>
    <scope>NUCLEOTIDE SEQUENCE [LARGE SCALE GENOMIC DNA]</scope>
    <source>
        <strain evidence="4">SA1</strain>
    </source>
</reference>
<dbReference type="STRING" id="158500.BES08_01090"/>
<name>A0A031K770_9SPHN</name>
<accession>A0A031K770</accession>
<dbReference type="eggNOG" id="ENOG503180V">
    <property type="taxonomic scope" value="Bacteria"/>
</dbReference>
<dbReference type="RefSeq" id="WP_008829089.1">
    <property type="nucleotide sequence ID" value="NZ_CP017075.1"/>
</dbReference>
<sequence>MRMSATFCREQEALQRAKALSEPLENRRGIAMAAAKAWEAEAISAEKRDAKLTPLDKLDTAIVLQFALEADEVGEGQHIGPGHV</sequence>
<evidence type="ECO:0000313" key="1">
    <source>
        <dbReference type="EMBL" id="AOR75509.1"/>
    </source>
</evidence>
<gene>
    <name evidence="1" type="ORF">BES08_01090</name>
    <name evidence="2" type="ORF">BV97_00203</name>
</gene>
<evidence type="ECO:0000313" key="2">
    <source>
        <dbReference type="EMBL" id="EZP84452.1"/>
    </source>
</evidence>
<dbReference type="KEGG" id="nre:BES08_01090"/>
<dbReference type="OrthoDB" id="7478426at2"/>
<dbReference type="AlphaFoldDB" id="A0A031K770"/>
<dbReference type="EMBL" id="JFYZ01000001">
    <property type="protein sequence ID" value="EZP84452.1"/>
    <property type="molecule type" value="Genomic_DNA"/>
</dbReference>
<proteinExistence type="predicted"/>
<keyword evidence="4" id="KW-1185">Reference proteome</keyword>
<protein>
    <submittedName>
        <fullName evidence="2">Uncharacterized protein</fullName>
    </submittedName>
</protein>
<dbReference type="EMBL" id="CP017075">
    <property type="protein sequence ID" value="AOR75509.1"/>
    <property type="molecule type" value="Genomic_DNA"/>
</dbReference>
<reference evidence="1" key="2">
    <citation type="submission" date="2016-08" db="EMBL/GenBank/DDBJ databases">
        <authorList>
            <person name="Seilhamer J.J."/>
        </authorList>
    </citation>
    <scope>NUCLEOTIDE SEQUENCE [LARGE SCALE GENOMIC DNA]</scope>
    <source>
        <strain evidence="1">SA1</strain>
    </source>
</reference>
<dbReference type="Proteomes" id="UP000094626">
    <property type="component" value="Chromosome"/>
</dbReference>
<dbReference type="PATRIC" id="fig|158500.4.peg.212"/>
<dbReference type="Proteomes" id="UP000024329">
    <property type="component" value="Unassembled WGS sequence"/>
</dbReference>
<reference evidence="2 3" key="1">
    <citation type="submission" date="2014-03" db="EMBL/GenBank/DDBJ databases">
        <title>Whole genome sequence of Novosphingobium resinovorum KF1.</title>
        <authorList>
            <person name="Gan H.M."/>
            <person name="Gan H.Y."/>
            <person name="Chew T.H."/>
            <person name="Savka M.A."/>
        </authorList>
    </citation>
    <scope>NUCLEOTIDE SEQUENCE [LARGE SCALE GENOMIC DNA]</scope>
    <source>
        <strain evidence="2 3">KF1</strain>
    </source>
</reference>
<evidence type="ECO:0000313" key="3">
    <source>
        <dbReference type="Proteomes" id="UP000024329"/>
    </source>
</evidence>